<evidence type="ECO:0000313" key="2">
    <source>
        <dbReference type="EMBL" id="KAH7292142.1"/>
    </source>
</evidence>
<gene>
    <name evidence="2" type="ORF">KP509_29G053400</name>
</gene>
<name>A0A8T2R6W4_CERRI</name>
<dbReference type="EMBL" id="CM035434">
    <property type="protein sequence ID" value="KAH7292142.1"/>
    <property type="molecule type" value="Genomic_DNA"/>
</dbReference>
<reference evidence="2" key="1">
    <citation type="submission" date="2021-08" db="EMBL/GenBank/DDBJ databases">
        <title>WGS assembly of Ceratopteris richardii.</title>
        <authorList>
            <person name="Marchant D.B."/>
            <person name="Chen G."/>
            <person name="Jenkins J."/>
            <person name="Shu S."/>
            <person name="Leebens-Mack J."/>
            <person name="Grimwood J."/>
            <person name="Schmutz J."/>
            <person name="Soltis P."/>
            <person name="Soltis D."/>
            <person name="Chen Z.-H."/>
        </authorList>
    </citation>
    <scope>NUCLEOTIDE SEQUENCE</scope>
    <source>
        <strain evidence="2">Whitten #5841</strain>
        <tissue evidence="2">Leaf</tissue>
    </source>
</reference>
<keyword evidence="3" id="KW-1185">Reference proteome</keyword>
<feature type="region of interest" description="Disordered" evidence="1">
    <location>
        <begin position="80"/>
        <end position="109"/>
    </location>
</feature>
<dbReference type="AlphaFoldDB" id="A0A8T2R6W4"/>
<comment type="caution">
    <text evidence="2">The sequence shown here is derived from an EMBL/GenBank/DDBJ whole genome shotgun (WGS) entry which is preliminary data.</text>
</comment>
<feature type="compositionally biased region" description="Polar residues" evidence="1">
    <location>
        <begin position="85"/>
        <end position="97"/>
    </location>
</feature>
<dbReference type="GO" id="GO:0003676">
    <property type="term" value="F:nucleic acid binding"/>
    <property type="evidence" value="ECO:0007669"/>
    <property type="project" value="InterPro"/>
</dbReference>
<sequence>MKLYCFDEVLLDSSLVHTVLNGLPDSYQSFSSTLRLMMKGNPKALSLEGLAATLLLQEDQSRQNRSIMRVVDQAFLASQKGKGKWSSSISEQKSANAAHSKKRDKDEKKSGKQKLFCKYCKENDHVIKSCPKLATKEAKKKEAEMVVAEASTPKTESDLVSEKEWAFTTVCSFDPSSHE</sequence>
<evidence type="ECO:0000313" key="3">
    <source>
        <dbReference type="Proteomes" id="UP000825935"/>
    </source>
</evidence>
<protein>
    <submittedName>
        <fullName evidence="2">Uncharacterized protein</fullName>
    </submittedName>
</protein>
<dbReference type="Proteomes" id="UP000825935">
    <property type="component" value="Chromosome 29"/>
</dbReference>
<organism evidence="2 3">
    <name type="scientific">Ceratopteris richardii</name>
    <name type="common">Triangle waterfern</name>
    <dbReference type="NCBI Taxonomy" id="49495"/>
    <lineage>
        <taxon>Eukaryota</taxon>
        <taxon>Viridiplantae</taxon>
        <taxon>Streptophyta</taxon>
        <taxon>Embryophyta</taxon>
        <taxon>Tracheophyta</taxon>
        <taxon>Polypodiopsida</taxon>
        <taxon>Polypodiidae</taxon>
        <taxon>Polypodiales</taxon>
        <taxon>Pteridineae</taxon>
        <taxon>Pteridaceae</taxon>
        <taxon>Parkerioideae</taxon>
        <taxon>Ceratopteris</taxon>
    </lineage>
</organism>
<dbReference type="SUPFAM" id="SSF57756">
    <property type="entry name" value="Retrovirus zinc finger-like domains"/>
    <property type="match status" value="1"/>
</dbReference>
<dbReference type="GO" id="GO:0008270">
    <property type="term" value="F:zinc ion binding"/>
    <property type="evidence" value="ECO:0007669"/>
    <property type="project" value="InterPro"/>
</dbReference>
<proteinExistence type="predicted"/>
<accession>A0A8T2R6W4</accession>
<dbReference type="InterPro" id="IPR036875">
    <property type="entry name" value="Znf_CCHC_sf"/>
</dbReference>
<evidence type="ECO:0000256" key="1">
    <source>
        <dbReference type="SAM" id="MobiDB-lite"/>
    </source>
</evidence>